<name>C0CHG9_BLAHS</name>
<evidence type="ECO:0008006" key="4">
    <source>
        <dbReference type="Google" id="ProtNLM"/>
    </source>
</evidence>
<dbReference type="PATRIC" id="fig|476272.21.peg.3289"/>
<gene>
    <name evidence="2" type="ORF">RUMHYD_00283</name>
</gene>
<evidence type="ECO:0000256" key="1">
    <source>
        <dbReference type="ARBA" id="ARBA00006479"/>
    </source>
</evidence>
<comment type="caution">
    <text evidence="2">The sequence shown here is derived from an EMBL/GenBank/DDBJ whole genome shotgun (WGS) entry which is preliminary data.</text>
</comment>
<dbReference type="PANTHER" id="PTHR18964:SF149">
    <property type="entry name" value="BIFUNCTIONAL UDP-N-ACETYLGLUCOSAMINE 2-EPIMERASE_N-ACETYLMANNOSAMINE KINASE"/>
    <property type="match status" value="1"/>
</dbReference>
<organism evidence="2 3">
    <name type="scientific">Blautia hydrogenotrophica (strain DSM 10507 / JCM 14656 / S5a33)</name>
    <name type="common">Ruminococcus hydrogenotrophicus</name>
    <dbReference type="NCBI Taxonomy" id="476272"/>
    <lineage>
        <taxon>Bacteria</taxon>
        <taxon>Bacillati</taxon>
        <taxon>Bacillota</taxon>
        <taxon>Clostridia</taxon>
        <taxon>Lachnospirales</taxon>
        <taxon>Lachnospiraceae</taxon>
        <taxon>Blautia</taxon>
    </lineage>
</organism>
<dbReference type="GeneID" id="86821554"/>
<keyword evidence="3" id="KW-1185">Reference proteome</keyword>
<dbReference type="eggNOG" id="COG1940">
    <property type="taxonomic scope" value="Bacteria"/>
</dbReference>
<dbReference type="Proteomes" id="UP000003100">
    <property type="component" value="Unassembled WGS sequence"/>
</dbReference>
<accession>C0CHG9</accession>
<dbReference type="PROSITE" id="PS01125">
    <property type="entry name" value="ROK"/>
    <property type="match status" value="1"/>
</dbReference>
<evidence type="ECO:0000313" key="3">
    <source>
        <dbReference type="Proteomes" id="UP000003100"/>
    </source>
</evidence>
<sequence>MSKYYLIMDIGGTKTTGALFTEDGKIVDDYTYVSKSPTFEGKEAVYQNTRGVLDHIVERFQVDLKDVLGIGVGCPGPLDSRKGIIIHAPLMRWKNFPLVERLSHDFQLPVALDNDGNLGALAEQRCGVAKGLDNVMYMTVSTGCGGGLVINGEIYHGKHDGAGEVGHMSIDPEGLDCPCGGKGCFELYASGTAMNRRMREDMAAGKKSMVFELAQHDPKKIEGRLLTEAAEKGDTYALAFFKQQAYYLGVGISNLFNLYDPEVLVLGGGVTKAKAFYHDEMMRVIRSRCLQPVEDDSIRYSVMNDRVVLYGAYHLIKDKLNH</sequence>
<comment type="similarity">
    <text evidence="1">Belongs to the ROK (NagC/XylR) family.</text>
</comment>
<dbReference type="HOGENOM" id="CLU_036604_0_4_9"/>
<reference evidence="2 3" key="2">
    <citation type="submission" date="2009-02" db="EMBL/GenBank/DDBJ databases">
        <title>Draft genome sequence of Blautia hydrogenotrophica DSM 10507 (Ruminococcus hydrogenotrophicus DSM 10507).</title>
        <authorList>
            <person name="Sudarsanam P."/>
            <person name="Ley R."/>
            <person name="Guruge J."/>
            <person name="Turnbaugh P.J."/>
            <person name="Mahowald M."/>
            <person name="Liep D."/>
            <person name="Gordon J."/>
        </authorList>
    </citation>
    <scope>NUCLEOTIDE SEQUENCE [LARGE SCALE GENOMIC DNA]</scope>
    <source>
        <strain evidence="3">DSM 10507 / JCM 14656 / S5a33</strain>
    </source>
</reference>
<dbReference type="RefSeq" id="WP_005945231.1">
    <property type="nucleotide sequence ID" value="NZ_CP136423.1"/>
</dbReference>
<dbReference type="AlphaFoldDB" id="C0CHG9"/>
<dbReference type="InterPro" id="IPR049874">
    <property type="entry name" value="ROK_cs"/>
</dbReference>
<dbReference type="Gene3D" id="3.30.420.40">
    <property type="match status" value="2"/>
</dbReference>
<dbReference type="PANTHER" id="PTHR18964">
    <property type="entry name" value="ROK (REPRESSOR, ORF, KINASE) FAMILY"/>
    <property type="match status" value="1"/>
</dbReference>
<evidence type="ECO:0000313" key="2">
    <source>
        <dbReference type="EMBL" id="EEG50768.1"/>
    </source>
</evidence>
<dbReference type="Pfam" id="PF00480">
    <property type="entry name" value="ROK"/>
    <property type="match status" value="1"/>
</dbReference>
<dbReference type="InterPro" id="IPR000600">
    <property type="entry name" value="ROK"/>
</dbReference>
<dbReference type="SUPFAM" id="SSF53067">
    <property type="entry name" value="Actin-like ATPase domain"/>
    <property type="match status" value="1"/>
</dbReference>
<protein>
    <recommendedName>
        <fullName evidence="4">Glucokinase</fullName>
    </recommendedName>
</protein>
<dbReference type="InterPro" id="IPR043129">
    <property type="entry name" value="ATPase_NBD"/>
</dbReference>
<dbReference type="EMBL" id="ACBZ01000009">
    <property type="protein sequence ID" value="EEG50768.1"/>
    <property type="molecule type" value="Genomic_DNA"/>
</dbReference>
<proteinExistence type="inferred from homology"/>
<reference evidence="2 3" key="1">
    <citation type="submission" date="2009-01" db="EMBL/GenBank/DDBJ databases">
        <authorList>
            <person name="Fulton L."/>
            <person name="Clifton S."/>
            <person name="Fulton B."/>
            <person name="Xu J."/>
            <person name="Minx P."/>
            <person name="Pepin K.H."/>
            <person name="Johnson M."/>
            <person name="Bhonagiri V."/>
            <person name="Nash W.E."/>
            <person name="Mardis E.R."/>
            <person name="Wilson R.K."/>
        </authorList>
    </citation>
    <scope>NUCLEOTIDE SEQUENCE [LARGE SCALE GENOMIC DNA]</scope>
    <source>
        <strain evidence="3">DSM 10507 / JCM 14656 / S5a33</strain>
    </source>
</reference>